<comment type="cofactor">
    <cofactor evidence="1">
        <name>FAD</name>
        <dbReference type="ChEBI" id="CHEBI:57692"/>
    </cofactor>
</comment>
<dbReference type="SUPFAM" id="SSF55424">
    <property type="entry name" value="FAD/NAD-linked reductases, dimerisation (C-terminal) domain"/>
    <property type="match status" value="1"/>
</dbReference>
<evidence type="ECO:0000256" key="2">
    <source>
        <dbReference type="ARBA" id="ARBA00007532"/>
    </source>
</evidence>
<dbReference type="AlphaFoldDB" id="A0AAZ3RPR8"/>
<evidence type="ECO:0000256" key="8">
    <source>
        <dbReference type="ARBA" id="ARBA00023002"/>
    </source>
</evidence>
<comment type="similarity">
    <text evidence="2 11">Belongs to the class-I pyridine nucleotide-disulfide oxidoreductase family.</text>
</comment>
<dbReference type="GO" id="GO:0034599">
    <property type="term" value="P:cellular response to oxidative stress"/>
    <property type="evidence" value="ECO:0007669"/>
    <property type="project" value="TreeGrafter"/>
</dbReference>
<dbReference type="Ensembl" id="ENSOTST00005164445.1">
    <property type="protein sequence ID" value="ENSOTSP00005143411.1"/>
    <property type="gene ID" value="ENSOTSG00005050866.1"/>
</dbReference>
<feature type="domain" description="Pyridine nucleotide-disulphide oxidoreductase dimerisation" evidence="12">
    <location>
        <begin position="352"/>
        <end position="461"/>
    </location>
</feature>
<accession>A0AAZ3RPR8</accession>
<evidence type="ECO:0000313" key="14">
    <source>
        <dbReference type="Ensembl" id="ENSOTSP00005143411.1"/>
    </source>
</evidence>
<dbReference type="InterPro" id="IPR016156">
    <property type="entry name" value="FAD/NAD-linked_Rdtase_dimer_sf"/>
</dbReference>
<name>A0AAZ3RPR8_ONCTS</name>
<dbReference type="GO" id="GO:0006749">
    <property type="term" value="P:glutathione metabolic process"/>
    <property type="evidence" value="ECO:0007669"/>
    <property type="project" value="TreeGrafter"/>
</dbReference>
<keyword evidence="4 11" id="KW-0285">Flavoprotein</keyword>
<dbReference type="EC" id="1.8.1.9" evidence="3"/>
<reference evidence="14" key="2">
    <citation type="submission" date="2025-08" db="UniProtKB">
        <authorList>
            <consortium name="Ensembl"/>
        </authorList>
    </citation>
    <scope>IDENTIFICATION</scope>
</reference>
<evidence type="ECO:0000256" key="5">
    <source>
        <dbReference type="ARBA" id="ARBA00022827"/>
    </source>
</evidence>
<organism evidence="14 15">
    <name type="scientific">Oncorhynchus tshawytscha</name>
    <name type="common">Chinook salmon</name>
    <name type="synonym">Salmo tshawytscha</name>
    <dbReference type="NCBI Taxonomy" id="74940"/>
    <lineage>
        <taxon>Eukaryota</taxon>
        <taxon>Metazoa</taxon>
        <taxon>Chordata</taxon>
        <taxon>Craniata</taxon>
        <taxon>Vertebrata</taxon>
        <taxon>Euteleostomi</taxon>
        <taxon>Actinopterygii</taxon>
        <taxon>Neopterygii</taxon>
        <taxon>Teleostei</taxon>
        <taxon>Protacanthopterygii</taxon>
        <taxon>Salmoniformes</taxon>
        <taxon>Salmonidae</taxon>
        <taxon>Salmoninae</taxon>
        <taxon>Oncorhynchus</taxon>
    </lineage>
</organism>
<keyword evidence="6" id="KW-0521">NADP</keyword>
<dbReference type="GO" id="GO:0045454">
    <property type="term" value="P:cell redox homeostasis"/>
    <property type="evidence" value="ECO:0007669"/>
    <property type="project" value="InterPro"/>
</dbReference>
<dbReference type="PROSITE" id="PS00076">
    <property type="entry name" value="PYRIDINE_REDOX_1"/>
    <property type="match status" value="1"/>
</dbReference>
<keyword evidence="8 11" id="KW-0560">Oxidoreductase</keyword>
<dbReference type="SUPFAM" id="SSF51905">
    <property type="entry name" value="FAD/NAD(P)-binding domain"/>
    <property type="match status" value="1"/>
</dbReference>
<keyword evidence="10 11" id="KW-0676">Redox-active center</keyword>
<evidence type="ECO:0000256" key="9">
    <source>
        <dbReference type="ARBA" id="ARBA00023157"/>
    </source>
</evidence>
<dbReference type="InterPro" id="IPR006338">
    <property type="entry name" value="Thioredoxin/glutathione_Rdtase"/>
</dbReference>
<protein>
    <recommendedName>
        <fullName evidence="3">thioredoxin-disulfide reductase (NADPH)</fullName>
        <ecNumber evidence="3">1.8.1.9</ecNumber>
    </recommendedName>
</protein>
<dbReference type="GO" id="GO:0050660">
    <property type="term" value="F:flavin adenine dinucleotide binding"/>
    <property type="evidence" value="ECO:0007669"/>
    <property type="project" value="InterPro"/>
</dbReference>
<dbReference type="Proteomes" id="UP000694402">
    <property type="component" value="Unassembled WGS sequence"/>
</dbReference>
<dbReference type="NCBIfam" id="TIGR01438">
    <property type="entry name" value="TGR"/>
    <property type="match status" value="1"/>
</dbReference>
<evidence type="ECO:0000256" key="10">
    <source>
        <dbReference type="ARBA" id="ARBA00023284"/>
    </source>
</evidence>
<evidence type="ECO:0000256" key="11">
    <source>
        <dbReference type="RuleBase" id="RU003691"/>
    </source>
</evidence>
<dbReference type="Pfam" id="PF07992">
    <property type="entry name" value="Pyr_redox_2"/>
    <property type="match status" value="1"/>
</dbReference>
<evidence type="ECO:0000256" key="4">
    <source>
        <dbReference type="ARBA" id="ARBA00022630"/>
    </source>
</evidence>
<dbReference type="PANTHER" id="PTHR42737">
    <property type="entry name" value="GLUTATHIONE REDUCTASE"/>
    <property type="match status" value="1"/>
</dbReference>
<dbReference type="Gene3D" id="3.30.390.30">
    <property type="match status" value="1"/>
</dbReference>
<evidence type="ECO:0000259" key="12">
    <source>
        <dbReference type="Pfam" id="PF02852"/>
    </source>
</evidence>
<dbReference type="GO" id="GO:0005829">
    <property type="term" value="C:cytosol"/>
    <property type="evidence" value="ECO:0007669"/>
    <property type="project" value="TreeGrafter"/>
</dbReference>
<evidence type="ECO:0000256" key="1">
    <source>
        <dbReference type="ARBA" id="ARBA00001974"/>
    </source>
</evidence>
<dbReference type="GO" id="GO:0004362">
    <property type="term" value="F:glutathione-disulfide reductase (NADPH) activity"/>
    <property type="evidence" value="ECO:0007669"/>
    <property type="project" value="TreeGrafter"/>
</dbReference>
<gene>
    <name evidence="14" type="primary">TXNRD3</name>
</gene>
<reference evidence="15" key="1">
    <citation type="journal article" date="2018" name="PLoS ONE">
        <title>Chinook salmon (Oncorhynchus tshawytscha) genome and transcriptome.</title>
        <authorList>
            <person name="Christensen K.A."/>
            <person name="Leong J.S."/>
            <person name="Sakhrani D."/>
            <person name="Biagi C.A."/>
            <person name="Minkley D.R."/>
            <person name="Withler R.E."/>
            <person name="Rondeau E.B."/>
            <person name="Koop B.F."/>
            <person name="Devlin R.H."/>
        </authorList>
    </citation>
    <scope>NUCLEOTIDE SEQUENCE [LARGE SCALE GENOMIC DNA]</scope>
</reference>
<evidence type="ECO:0000256" key="7">
    <source>
        <dbReference type="ARBA" id="ARBA00022933"/>
    </source>
</evidence>
<evidence type="ECO:0000313" key="15">
    <source>
        <dbReference type="Proteomes" id="UP000694402"/>
    </source>
</evidence>
<dbReference type="InterPro" id="IPR004099">
    <property type="entry name" value="Pyr_nucl-diS_OxRdtase_dimer"/>
</dbReference>
<dbReference type="Pfam" id="PF02852">
    <property type="entry name" value="Pyr_redox_dim"/>
    <property type="match status" value="1"/>
</dbReference>
<keyword evidence="15" id="KW-1185">Reference proteome</keyword>
<proteinExistence type="inferred from homology"/>
<keyword evidence="5 11" id="KW-0274">FAD</keyword>
<dbReference type="GO" id="GO:0005739">
    <property type="term" value="C:mitochondrion"/>
    <property type="evidence" value="ECO:0007669"/>
    <property type="project" value="TreeGrafter"/>
</dbReference>
<dbReference type="GeneTree" id="ENSGT00940000159178"/>
<dbReference type="InterPro" id="IPR046952">
    <property type="entry name" value="GSHR/TRXR-like"/>
</dbReference>
<feature type="domain" description="FAD/NAD(P)-binding" evidence="13">
    <location>
        <begin position="28"/>
        <end position="332"/>
    </location>
</feature>
<dbReference type="InterPro" id="IPR023753">
    <property type="entry name" value="FAD/NAD-binding_dom"/>
</dbReference>
<dbReference type="InterPro" id="IPR036188">
    <property type="entry name" value="FAD/NAD-bd_sf"/>
</dbReference>
<dbReference type="PRINTS" id="PR00368">
    <property type="entry name" value="FADPNR"/>
</dbReference>
<keyword evidence="9" id="KW-1015">Disulfide bond</keyword>
<dbReference type="PRINTS" id="PR00411">
    <property type="entry name" value="PNDRDTASEI"/>
</dbReference>
<keyword evidence="7" id="KW-0712">Selenocysteine</keyword>
<evidence type="ECO:0000256" key="3">
    <source>
        <dbReference type="ARBA" id="ARBA00012610"/>
    </source>
</evidence>
<evidence type="ECO:0000259" key="13">
    <source>
        <dbReference type="Pfam" id="PF07992"/>
    </source>
</evidence>
<dbReference type="Gene3D" id="3.50.50.60">
    <property type="entry name" value="FAD/NAD(P)-binding domain"/>
    <property type="match status" value="2"/>
</dbReference>
<sequence>MTTCHPLQAHKDGILQKLLCGESEVYEYDLIVIGGGSGGLACSKEAATLGKKVMVLDYVVPTPKGNSWGLGGTCVNVGCIPKKLMHQTALLGTSMQDARKFGWEHNWETMKTAVNNYIGSLNWGYRVALRDKNVNYVNSYAEFIEPHKIKVGKETFHTAAKFILATGERPRYLGIPGDKEYCITSDDLFSLPHCPGKTLVIGASYVALECGGFLAGLGLDVTVMVRSILLRGFDQDMANRAGEHMEEHGVKFLRKYVPVKVSQCELSTTRPAVGRDACTGKIGLDQAGVKVNPKNGKVPVNDEEQTNVPHIYAIGDILEGKWELTPVAIQAGKLLARRLYAGASLKCDYVNVPTTVFTPLEYGACGHSEEKAIELYGQDNLEVYHSLFWPLEFTVPNRDNNKCYSKIILTSLSLQDRVIGFHYLGPNAGEVTQGYGAAMKCGLTKEQLDNTIGIHPTCAEVRLIAHQLQAAFSFDLLPHFCPRFLSSLDRV</sequence>
<dbReference type="InterPro" id="IPR012999">
    <property type="entry name" value="Pyr_OxRdtase_I_AS"/>
</dbReference>
<evidence type="ECO:0000256" key="6">
    <source>
        <dbReference type="ARBA" id="ARBA00022857"/>
    </source>
</evidence>
<dbReference type="PANTHER" id="PTHR42737:SF6">
    <property type="entry name" value="THIOREDOXIN-DISULFIDE REDUCTASE"/>
    <property type="match status" value="1"/>
</dbReference>
<dbReference type="GO" id="GO:0004791">
    <property type="term" value="F:thioredoxin-disulfide reductase (NADPH) activity"/>
    <property type="evidence" value="ECO:0007669"/>
    <property type="project" value="UniProtKB-EC"/>
</dbReference>
<reference evidence="14" key="3">
    <citation type="submission" date="2025-09" db="UniProtKB">
        <authorList>
            <consortium name="Ensembl"/>
        </authorList>
    </citation>
    <scope>IDENTIFICATION</scope>
</reference>